<dbReference type="KEGG" id="slom:PXH66_16465"/>
<reference evidence="2" key="1">
    <citation type="submission" date="2023-03" db="EMBL/GenBank/DDBJ databases">
        <title>Lomoglobus Profundus gen. nov., sp. nov., a novel member of the phylum Verrucomicrobia, isolated from deep-marine sediment of South China Sea.</title>
        <authorList>
            <person name="Ahmad T."/>
            <person name="Ishaq S.E."/>
            <person name="Wang F."/>
        </authorList>
    </citation>
    <scope>NUCLEOTIDE SEQUENCE</scope>
    <source>
        <strain evidence="2">LMO-M01</strain>
    </source>
</reference>
<dbReference type="RefSeq" id="WP_330930636.1">
    <property type="nucleotide sequence ID" value="NZ_CP119075.1"/>
</dbReference>
<accession>A0AAF0CH65</accession>
<dbReference type="InterPro" id="IPR045739">
    <property type="entry name" value="ACT_dom_pair"/>
</dbReference>
<name>A0AAF0CH65_9BACT</name>
<dbReference type="Pfam" id="PF19571">
    <property type="entry name" value="ACT_8"/>
    <property type="match status" value="1"/>
</dbReference>
<sequence>MASRSDPTMPDFATALALDPVKQFSVFAENRVGRLYDLSSVLQSHNVHMVALTVLDTTDSAILRVIVDDPDLARELMINNDFPFTETSVIAIEIAGEHRIKDVLGALLEAEINIHYVYSFLMRPSDKTALAINVEDPDVAAQALNNCGFRVLTQGDISR</sequence>
<organism evidence="2 3">
    <name type="scientific">Synoicihabitans lomoniglobus</name>
    <dbReference type="NCBI Taxonomy" id="2909285"/>
    <lineage>
        <taxon>Bacteria</taxon>
        <taxon>Pseudomonadati</taxon>
        <taxon>Verrucomicrobiota</taxon>
        <taxon>Opitutia</taxon>
        <taxon>Opitutales</taxon>
        <taxon>Opitutaceae</taxon>
        <taxon>Synoicihabitans</taxon>
    </lineage>
</organism>
<proteinExistence type="predicted"/>
<dbReference type="InterPro" id="IPR045865">
    <property type="entry name" value="ACT-like_dom_sf"/>
</dbReference>
<protein>
    <submittedName>
        <fullName evidence="2">Acetolactate synthase</fullName>
    </submittedName>
</protein>
<dbReference type="EMBL" id="CP119075">
    <property type="protein sequence ID" value="WED63932.1"/>
    <property type="molecule type" value="Genomic_DNA"/>
</dbReference>
<evidence type="ECO:0000313" key="3">
    <source>
        <dbReference type="Proteomes" id="UP001218638"/>
    </source>
</evidence>
<dbReference type="Proteomes" id="UP001218638">
    <property type="component" value="Chromosome"/>
</dbReference>
<evidence type="ECO:0000313" key="2">
    <source>
        <dbReference type="EMBL" id="WED63932.1"/>
    </source>
</evidence>
<dbReference type="Gene3D" id="3.30.2130.10">
    <property type="entry name" value="VC0802-like"/>
    <property type="match status" value="1"/>
</dbReference>
<gene>
    <name evidence="2" type="ORF">PXH66_16465</name>
</gene>
<dbReference type="SUPFAM" id="SSF55021">
    <property type="entry name" value="ACT-like"/>
    <property type="match status" value="1"/>
</dbReference>
<evidence type="ECO:0000259" key="1">
    <source>
        <dbReference type="Pfam" id="PF19571"/>
    </source>
</evidence>
<dbReference type="PANTHER" id="PTHR40099">
    <property type="entry name" value="ACETOLACTATE SYNTHASE, SMALL SUBUNIT"/>
    <property type="match status" value="1"/>
</dbReference>
<dbReference type="AlphaFoldDB" id="A0AAF0CH65"/>
<dbReference type="PANTHER" id="PTHR40099:SF1">
    <property type="entry name" value="ACETOLACTATE SYNTHASE, SMALL SUBUNIT"/>
    <property type="match status" value="1"/>
</dbReference>
<feature type="domain" description="ACT" evidence="1">
    <location>
        <begin position="21"/>
        <end position="138"/>
    </location>
</feature>
<keyword evidence="3" id="KW-1185">Reference proteome</keyword>